<dbReference type="Pfam" id="PF25680">
    <property type="entry name" value="Mom"/>
    <property type="match status" value="1"/>
</dbReference>
<protein>
    <submittedName>
        <fullName evidence="1">Protein mom</fullName>
    </submittedName>
</protein>
<organism evidence="1 2">
    <name type="scientific">Salmonella enterica subsp. enterica serovar Macclesfield str. S-1643</name>
    <dbReference type="NCBI Taxonomy" id="1242107"/>
    <lineage>
        <taxon>Bacteria</taxon>
        <taxon>Pseudomonadati</taxon>
        <taxon>Pseudomonadota</taxon>
        <taxon>Gammaproteobacteria</taxon>
        <taxon>Enterobacterales</taxon>
        <taxon>Enterobacteriaceae</taxon>
        <taxon>Salmonella</taxon>
    </lineage>
</organism>
<proteinExistence type="predicted"/>
<dbReference type="InterPro" id="IPR057895">
    <property type="entry name" value="Mom"/>
</dbReference>
<sequence length="247" mass="28875">MPSSIPRRFIVGKQKKSRILTKPCIIEYDGQIVGYGSKELRVETIPCWLARIVIASKHYSRRFVNNSYLHLGVFCGRDLVGVLQFGYALNPNSGRRVVLDTDNRGYMELNRMWLHDDMPRNSESRAISYSLKTIKLLHPSVEWVQSFADERCGKSGVVYQASNFDFIGSHETTFYELDGDWYHEIAMNAIKRGGKRGEFLRANKERAVVHKFRQFRYIRFLNKRARKRLNSKFFRIQPYPKSEHSGQ</sequence>
<gene>
    <name evidence="1" type="ORF">LFZ25_08080</name>
</gene>
<dbReference type="AlphaFoldDB" id="A0A2C9NXH0"/>
<name>A0A2C9NXH0_SALET</name>
<evidence type="ECO:0000313" key="1">
    <source>
        <dbReference type="EMBL" id="ASG15913.1"/>
    </source>
</evidence>
<accession>A0A2C9NXH0</accession>
<reference evidence="1 2" key="1">
    <citation type="submission" date="2017-06" db="EMBL/GenBank/DDBJ databases">
        <title>Salmonella reference genomes for public health.</title>
        <authorList>
            <person name="Robertson J."/>
            <person name="Yoshida C."/>
            <person name="Gurnik S."/>
            <person name="Nash J."/>
        </authorList>
    </citation>
    <scope>NUCLEOTIDE SEQUENCE [LARGE SCALE GENOMIC DNA]</scope>
    <source>
        <strain evidence="1 2">S-1643</strain>
    </source>
</reference>
<dbReference type="Proteomes" id="UP000197157">
    <property type="component" value="Chromosome"/>
</dbReference>
<dbReference type="EMBL" id="CP022117">
    <property type="protein sequence ID" value="ASG15913.1"/>
    <property type="molecule type" value="Genomic_DNA"/>
</dbReference>
<evidence type="ECO:0000313" key="2">
    <source>
        <dbReference type="Proteomes" id="UP000197157"/>
    </source>
</evidence>